<organism evidence="4 5">
    <name type="scientific">Collybia nuda</name>
    <dbReference type="NCBI Taxonomy" id="64659"/>
    <lineage>
        <taxon>Eukaryota</taxon>
        <taxon>Fungi</taxon>
        <taxon>Dikarya</taxon>
        <taxon>Basidiomycota</taxon>
        <taxon>Agaricomycotina</taxon>
        <taxon>Agaricomycetes</taxon>
        <taxon>Agaricomycetidae</taxon>
        <taxon>Agaricales</taxon>
        <taxon>Tricholomatineae</taxon>
        <taxon>Clitocybaceae</taxon>
        <taxon>Collybia</taxon>
    </lineage>
</organism>
<dbReference type="PANTHER" id="PTHR47219">
    <property type="entry name" value="RAB GTPASE-ACTIVATING PROTEIN 1-LIKE"/>
    <property type="match status" value="1"/>
</dbReference>
<feature type="region of interest" description="Disordered" evidence="2">
    <location>
        <begin position="1000"/>
        <end position="1031"/>
    </location>
</feature>
<evidence type="ECO:0000313" key="5">
    <source>
        <dbReference type="Proteomes" id="UP000807353"/>
    </source>
</evidence>
<sequence length="1354" mass="145180">MSSVHLKTPVHSHPLSPDEIPSRGRRSRGTANHDRDPDSTRPPAPNNYFALKAQLDAENGPGAASWDGSVRGYSRTEKQRSSESRPISKASSSSLAAMWERPNGPPPLFVVGSPHDSTPGSVRGYPEVLVTDDSDPDVFGPSLTAKVLATKWHEYSDEAIQSAISSFSVSESPAEVSSHPYHSALRVLSSALQNMSRARVELEEQRRVLQEKELARRERADALMRELQPSEQDIAKKVIQSIFTDADEAKHQIRRQQSLMSLTESLSEALADEVLPHSKSLPEPALTPMAEETEPHIDPTPTPTSTSSIVLENGTVLPLPQNGQIPTSEPDTSENTRDDPTIVPHRHRQERPSIGDWMGTWWVKGKPRSRPPPATRGEPDKDPPTLTTQDLASNAVVVRRDVRRRTAKSVFGTLGISILNPVPPKKTSVLIDSSATTAFISDNSAAASDAGSIRSIRTNTNTNNTPSMSVVASAISSPIQPTFALPTLAAPHLTTTLDITPPAESAASSKEELATRAQGASLRAIANATRVMTTDPASILSDQGRDTGVLVARLAFELIKNARDEGIVFREVRLKERKEPKDHKGGTGIGSGAGGGVMAGGDPADRPGPTPILSPLGAVDATMTLNRALVNQLDGLRGAKTKSGSGQGSKIRTTQPFASPIFGSFMVQQRKTTGPVEKGAATGGQAQNDATSGSNSRLGNANTSSPQGPTQPKPKPLSVPLESIIPYTAKPPTQYLSRTYTPLTARDFRFSIPVPLPSVASRFSVSVGASGHDDGTGKGAGAEKKPLTDRYGFMYDVSLYDVLLLIRARECGNTAPACLTGVKIADREEDEGWPEEEDLGGDDGQGQGQGQEGTGGRGKGGTVEIVKGICGCGGELDASGRGATEGDGRDLEGVNSNTGSVRSRSSSKSRRRSSTITSAVNSSILTSATSTTTTTNTLTSTSTSTGTGTTSASSILLVNEDTPRHACANTVRKLLDQLTEIHDGRQRTQRREWDAFVKQRSRVKALKPPTNPNTTTTPSGSLSTTAPSQTLSTSSGAAAILGLPTGCADDDSDELSHSEGLIGFAQLGLSANRDERREFDRLVRKGIPLVYRSKVWLECSGGLEMREPGVFGELVEVKGVGKEGQAVEGEIEKDVGRTMPLNVFFGGDGAGVDKLRRVLVAYSRRNPAVGYCQGMNLVTSTLLLVHADEEEAFWTLCAIVEKILPEDFFSPSLLPSRACPLVLLDYVQELIPRLHAHLTELGVDLAAICFSWFLSLFTDCLPVETLFRVWDVFLVDGIDVLFRIALGILRSNEQELLRCESIPAVYVALENLPTRMWEADKLLQLEVELRGVILHTDLVAKRNAHVNTLSQLIS</sequence>
<dbReference type="Gene3D" id="1.10.472.80">
    <property type="entry name" value="Ypt/Rab-GAP domain of gyp1p, domain 3"/>
    <property type="match status" value="1"/>
</dbReference>
<dbReference type="GO" id="GO:0005096">
    <property type="term" value="F:GTPase activator activity"/>
    <property type="evidence" value="ECO:0007669"/>
    <property type="project" value="TreeGrafter"/>
</dbReference>
<feature type="region of interest" description="Disordered" evidence="2">
    <location>
        <begin position="1"/>
        <end position="126"/>
    </location>
</feature>
<feature type="region of interest" description="Disordered" evidence="2">
    <location>
        <begin position="637"/>
        <end position="719"/>
    </location>
</feature>
<dbReference type="InterPro" id="IPR035969">
    <property type="entry name" value="Rab-GAP_TBC_sf"/>
</dbReference>
<feature type="region of interest" description="Disordered" evidence="2">
    <location>
        <begin position="827"/>
        <end position="860"/>
    </location>
</feature>
<feature type="compositionally biased region" description="Acidic residues" evidence="2">
    <location>
        <begin position="827"/>
        <end position="841"/>
    </location>
</feature>
<evidence type="ECO:0000256" key="2">
    <source>
        <dbReference type="SAM" id="MobiDB-lite"/>
    </source>
</evidence>
<dbReference type="PROSITE" id="PS50086">
    <property type="entry name" value="TBC_RABGAP"/>
    <property type="match status" value="1"/>
</dbReference>
<dbReference type="PANTHER" id="PTHR47219:SF20">
    <property type="entry name" value="TBC1 DOMAIN FAMILY MEMBER 2B"/>
    <property type="match status" value="1"/>
</dbReference>
<accession>A0A9P6CAJ8</accession>
<gene>
    <name evidence="4" type="ORF">BDZ94DRAFT_104598</name>
</gene>
<feature type="compositionally biased region" description="Polar residues" evidence="2">
    <location>
        <begin position="321"/>
        <end position="330"/>
    </location>
</feature>
<dbReference type="Gene3D" id="1.10.8.270">
    <property type="entry name" value="putative rabgap domain of human tbc1 domain family member 14 like domains"/>
    <property type="match status" value="1"/>
</dbReference>
<dbReference type="EMBL" id="MU150341">
    <property type="protein sequence ID" value="KAF9458407.1"/>
    <property type="molecule type" value="Genomic_DNA"/>
</dbReference>
<feature type="region of interest" description="Disordered" evidence="2">
    <location>
        <begin position="879"/>
        <end position="950"/>
    </location>
</feature>
<dbReference type="OrthoDB" id="294251at2759"/>
<dbReference type="GO" id="GO:0031267">
    <property type="term" value="F:small GTPase binding"/>
    <property type="evidence" value="ECO:0007669"/>
    <property type="project" value="TreeGrafter"/>
</dbReference>
<dbReference type="SMART" id="SM00164">
    <property type="entry name" value="TBC"/>
    <property type="match status" value="1"/>
</dbReference>
<feature type="coiled-coil region" evidence="1">
    <location>
        <begin position="185"/>
        <end position="215"/>
    </location>
</feature>
<feature type="compositionally biased region" description="Basic and acidic residues" evidence="2">
    <location>
        <begin position="74"/>
        <end position="83"/>
    </location>
</feature>
<evidence type="ECO:0000313" key="4">
    <source>
        <dbReference type="EMBL" id="KAF9458407.1"/>
    </source>
</evidence>
<feature type="compositionally biased region" description="Gly residues" evidence="2">
    <location>
        <begin position="842"/>
        <end position="860"/>
    </location>
</feature>
<feature type="domain" description="Rab-GAP TBC" evidence="3">
    <location>
        <begin position="1086"/>
        <end position="1277"/>
    </location>
</feature>
<keyword evidence="1" id="KW-0175">Coiled coil</keyword>
<evidence type="ECO:0000256" key="1">
    <source>
        <dbReference type="SAM" id="Coils"/>
    </source>
</evidence>
<dbReference type="Pfam" id="PF00566">
    <property type="entry name" value="RabGAP-TBC"/>
    <property type="match status" value="1"/>
</dbReference>
<dbReference type="SUPFAM" id="SSF47923">
    <property type="entry name" value="Ypt/Rab-GAP domain of gyp1p"/>
    <property type="match status" value="2"/>
</dbReference>
<feature type="compositionally biased region" description="Polar residues" evidence="2">
    <location>
        <begin position="684"/>
        <end position="708"/>
    </location>
</feature>
<dbReference type="InterPro" id="IPR000195">
    <property type="entry name" value="Rab-GAP-TBC_dom"/>
</dbReference>
<feature type="region of interest" description="Disordered" evidence="2">
    <location>
        <begin position="578"/>
        <end position="615"/>
    </location>
</feature>
<dbReference type="FunFam" id="1.10.8.270:FF:000026">
    <property type="entry name" value="TBC (Tre-2/Bub2/Cdc16) domain family"/>
    <property type="match status" value="1"/>
</dbReference>
<reference evidence="4" key="1">
    <citation type="submission" date="2020-11" db="EMBL/GenBank/DDBJ databases">
        <authorList>
            <consortium name="DOE Joint Genome Institute"/>
            <person name="Ahrendt S."/>
            <person name="Riley R."/>
            <person name="Andreopoulos W."/>
            <person name="Labutti K."/>
            <person name="Pangilinan J."/>
            <person name="Ruiz-Duenas F.J."/>
            <person name="Barrasa J.M."/>
            <person name="Sanchez-Garcia M."/>
            <person name="Camarero S."/>
            <person name="Miyauchi S."/>
            <person name="Serrano A."/>
            <person name="Linde D."/>
            <person name="Babiker R."/>
            <person name="Drula E."/>
            <person name="Ayuso-Fernandez I."/>
            <person name="Pacheco R."/>
            <person name="Padilla G."/>
            <person name="Ferreira P."/>
            <person name="Barriuso J."/>
            <person name="Kellner H."/>
            <person name="Castanera R."/>
            <person name="Alfaro M."/>
            <person name="Ramirez L."/>
            <person name="Pisabarro A.G."/>
            <person name="Kuo A."/>
            <person name="Tritt A."/>
            <person name="Lipzen A."/>
            <person name="He G."/>
            <person name="Yan M."/>
            <person name="Ng V."/>
            <person name="Cullen D."/>
            <person name="Martin F."/>
            <person name="Rosso M.-N."/>
            <person name="Henrissat B."/>
            <person name="Hibbett D."/>
            <person name="Martinez A.T."/>
            <person name="Grigoriev I.V."/>
        </authorList>
    </citation>
    <scope>NUCLEOTIDE SEQUENCE</scope>
    <source>
        <strain evidence="4">CBS 247.69</strain>
    </source>
</reference>
<dbReference type="InterPro" id="IPR050302">
    <property type="entry name" value="Rab_GAP_TBC_domain"/>
</dbReference>
<feature type="compositionally biased region" description="Low complexity" evidence="2">
    <location>
        <begin position="1006"/>
        <end position="1028"/>
    </location>
</feature>
<keyword evidence="5" id="KW-1185">Reference proteome</keyword>
<proteinExistence type="predicted"/>
<protein>
    <submittedName>
        <fullName evidence="4">Rab-GTPase-TBC domain-containing protein</fullName>
    </submittedName>
</protein>
<name>A0A9P6CAJ8_9AGAR</name>
<feature type="compositionally biased region" description="Low complexity" evidence="2">
    <location>
        <begin position="921"/>
        <end position="950"/>
    </location>
</feature>
<feature type="compositionally biased region" description="Polar residues" evidence="2">
    <location>
        <begin position="642"/>
        <end position="657"/>
    </location>
</feature>
<comment type="caution">
    <text evidence="4">The sequence shown here is derived from an EMBL/GenBank/DDBJ whole genome shotgun (WGS) entry which is preliminary data.</text>
</comment>
<evidence type="ECO:0000259" key="3">
    <source>
        <dbReference type="PROSITE" id="PS50086"/>
    </source>
</evidence>
<feature type="compositionally biased region" description="Gly residues" evidence="2">
    <location>
        <begin position="586"/>
        <end position="599"/>
    </location>
</feature>
<feature type="region of interest" description="Disordered" evidence="2">
    <location>
        <begin position="316"/>
        <end position="388"/>
    </location>
</feature>
<dbReference type="Proteomes" id="UP000807353">
    <property type="component" value="Unassembled WGS sequence"/>
</dbReference>